<protein>
    <submittedName>
        <fullName evidence="1">Uncharacterized protein</fullName>
    </submittedName>
</protein>
<evidence type="ECO:0000313" key="1">
    <source>
        <dbReference type="EMBL" id="ONN51439.1"/>
    </source>
</evidence>
<name>A0A1V2UQU9_9GAMM</name>
<dbReference type="Proteomes" id="UP000189376">
    <property type="component" value="Unassembled WGS sequence"/>
</dbReference>
<organism evidence="1 2">
    <name type="scientific">Acinetobacter genomosp. 33YU</name>
    <dbReference type="NCBI Taxonomy" id="1675530"/>
    <lineage>
        <taxon>Bacteria</taxon>
        <taxon>Pseudomonadati</taxon>
        <taxon>Pseudomonadota</taxon>
        <taxon>Gammaproteobacteria</taxon>
        <taxon>Moraxellales</taxon>
        <taxon>Moraxellaceae</taxon>
        <taxon>Acinetobacter</taxon>
    </lineage>
</organism>
<keyword evidence="2" id="KW-1185">Reference proteome</keyword>
<dbReference type="EMBL" id="LFZS01000029">
    <property type="protein sequence ID" value="ONN51439.1"/>
    <property type="molecule type" value="Genomic_DNA"/>
</dbReference>
<proteinExistence type="predicted"/>
<gene>
    <name evidence="1" type="ORF">AC058_18775</name>
</gene>
<evidence type="ECO:0000313" key="2">
    <source>
        <dbReference type="Proteomes" id="UP000189376"/>
    </source>
</evidence>
<reference evidence="1 2" key="1">
    <citation type="submission" date="2015-07" db="EMBL/GenBank/DDBJ databases">
        <title>Acinetobacter yuneri, a novel member of Acinetobacter calcoaceticus-Acinetobacter baumannii complex isolated from clinical specimen.</title>
        <authorList>
            <person name="Yu Y."/>
        </authorList>
    </citation>
    <scope>NUCLEOTIDE SEQUENCE [LARGE SCALE GENOMIC DNA]</scope>
    <source>
        <strain evidence="1 2">A362</strain>
    </source>
</reference>
<accession>A0A1V2UQU9</accession>
<dbReference type="AlphaFoldDB" id="A0A1V2UQU9"/>
<sequence length="171" mass="20059">MPQPDQQLERKYITHVELHDLFFVISQSIGFSEEDIEDYEDDIFAMIEIWRVQGFIDIYIRDEDKRFGRAKNMASVRNSAPYYLNLFHARVVKGDNDPLLVITFESTDQLHPDGHEMHVASIRFLAIHDDLFGEEGSKAKFNDAAMRQIRKTIDAYRLQGNRYNEEKKSSQ</sequence>
<comment type="caution">
    <text evidence="1">The sequence shown here is derived from an EMBL/GenBank/DDBJ whole genome shotgun (WGS) entry which is preliminary data.</text>
</comment>